<dbReference type="Gene3D" id="2.10.70.10">
    <property type="entry name" value="Complement Module, domain 1"/>
    <property type="match status" value="2"/>
</dbReference>
<comment type="caution">
    <text evidence="16">Lacks conserved residue(s) required for the propagation of feature annotation.</text>
</comment>
<dbReference type="Proteomes" id="UP000523279">
    <property type="component" value="Unassembled WGS sequence"/>
</dbReference>
<dbReference type="Pfam" id="PF00431">
    <property type="entry name" value="CUB"/>
    <property type="match status" value="1"/>
</dbReference>
<keyword evidence="11" id="KW-0968">Cytoplasmic vesicle</keyword>
<evidence type="ECO:0000256" key="11">
    <source>
        <dbReference type="ARBA" id="ARBA00023329"/>
    </source>
</evidence>
<dbReference type="SUPFAM" id="SSF49854">
    <property type="entry name" value="Spermadhesin, CUB domain"/>
    <property type="match status" value="1"/>
</dbReference>
<evidence type="ECO:0000256" key="1">
    <source>
        <dbReference type="ARBA" id="ARBA00004398"/>
    </source>
</evidence>
<feature type="domain" description="Sushi" evidence="21">
    <location>
        <begin position="254"/>
        <end position="320"/>
    </location>
</feature>
<evidence type="ECO:0000256" key="5">
    <source>
        <dbReference type="ARBA" id="ARBA00022542"/>
    </source>
</evidence>
<keyword evidence="4 16" id="KW-0245">EGF-like domain</keyword>
<evidence type="ECO:0000256" key="6">
    <source>
        <dbReference type="ARBA" id="ARBA00022659"/>
    </source>
</evidence>
<evidence type="ECO:0000259" key="20">
    <source>
        <dbReference type="PROSITE" id="PS50240"/>
    </source>
</evidence>
<reference evidence="22 23" key="1">
    <citation type="submission" date="2019-09" db="EMBL/GenBank/DDBJ databases">
        <title>Bird 10,000 Genomes (B10K) Project - Family phase.</title>
        <authorList>
            <person name="Zhang G."/>
        </authorList>
    </citation>
    <scope>NUCLEOTIDE SEQUENCE [LARGE SCALE GENOMIC DNA]</scope>
    <source>
        <strain evidence="22">B10K-DU-001-34</strain>
        <tissue evidence="22">Muscle</tissue>
    </source>
</reference>
<evidence type="ECO:0000256" key="14">
    <source>
        <dbReference type="ARBA" id="ARBA00041872"/>
    </source>
</evidence>
<evidence type="ECO:0000313" key="23">
    <source>
        <dbReference type="Proteomes" id="UP000523279"/>
    </source>
</evidence>
<dbReference type="FunFam" id="2.60.120.290:FF:000005">
    <property type="entry name" value="Procollagen C-endopeptidase enhancer 1"/>
    <property type="match status" value="1"/>
</dbReference>
<feature type="domain" description="EGF-like" evidence="19">
    <location>
        <begin position="211"/>
        <end position="248"/>
    </location>
</feature>
<keyword evidence="9 16" id="KW-1015">Disulfide bond</keyword>
<evidence type="ECO:0000259" key="21">
    <source>
        <dbReference type="PROSITE" id="PS50923"/>
    </source>
</evidence>
<evidence type="ECO:0000256" key="3">
    <source>
        <dbReference type="ARBA" id="ARBA00022525"/>
    </source>
</evidence>
<dbReference type="Gene3D" id="2.10.25.10">
    <property type="entry name" value="Laminin"/>
    <property type="match status" value="1"/>
</dbReference>
<feature type="domain" description="Sushi" evidence="21">
    <location>
        <begin position="365"/>
        <end position="420"/>
    </location>
</feature>
<dbReference type="PANTHER" id="PTHR24254:SF9">
    <property type="entry name" value="INACTIVE SERINE PROTEASE PAMR1"/>
    <property type="match status" value="1"/>
</dbReference>
<dbReference type="CDD" id="cd00190">
    <property type="entry name" value="Tryp_SPc"/>
    <property type="match status" value="1"/>
</dbReference>
<keyword evidence="23" id="KW-1185">Reference proteome</keyword>
<evidence type="ECO:0000259" key="19">
    <source>
        <dbReference type="PROSITE" id="PS50026"/>
    </source>
</evidence>
<dbReference type="SUPFAM" id="SSF57196">
    <property type="entry name" value="EGF/Laminin"/>
    <property type="match status" value="1"/>
</dbReference>
<dbReference type="InterPro" id="IPR001881">
    <property type="entry name" value="EGF-like_Ca-bd_dom"/>
</dbReference>
<dbReference type="SMART" id="SM00042">
    <property type="entry name" value="CUB"/>
    <property type="match status" value="1"/>
</dbReference>
<dbReference type="CDD" id="cd00054">
    <property type="entry name" value="EGF_CA"/>
    <property type="match status" value="1"/>
</dbReference>
<dbReference type="InterPro" id="IPR000742">
    <property type="entry name" value="EGF"/>
</dbReference>
<keyword evidence="22" id="KW-0378">Hydrolase</keyword>
<evidence type="ECO:0000256" key="8">
    <source>
        <dbReference type="ARBA" id="ARBA00022737"/>
    </source>
</evidence>
<comment type="subcellular location">
    <subcellularLocation>
        <location evidence="1">Cytoplasmic vesicle</location>
        <location evidence="1">Secretory vesicle</location>
    </subcellularLocation>
    <subcellularLocation>
        <location evidence="2">Secreted</location>
    </subcellularLocation>
</comment>
<dbReference type="InterPro" id="IPR009003">
    <property type="entry name" value="Peptidase_S1_PA"/>
</dbReference>
<name>A0A7K9KJR6_9PASE</name>
<dbReference type="GO" id="GO:0006508">
    <property type="term" value="P:proteolysis"/>
    <property type="evidence" value="ECO:0007669"/>
    <property type="project" value="UniProtKB-KW"/>
</dbReference>
<dbReference type="FunFam" id="2.10.25.10:FF:000063">
    <property type="entry name" value="Slit guidance ligand 2"/>
    <property type="match status" value="1"/>
</dbReference>
<keyword evidence="10" id="KW-0325">Glycoprotein</keyword>
<dbReference type="PROSITE" id="PS00022">
    <property type="entry name" value="EGF_1"/>
    <property type="match status" value="1"/>
</dbReference>
<evidence type="ECO:0000256" key="9">
    <source>
        <dbReference type="ARBA" id="ARBA00023157"/>
    </source>
</evidence>
<dbReference type="PROSITE" id="PS01180">
    <property type="entry name" value="CUB"/>
    <property type="match status" value="1"/>
</dbReference>
<comment type="caution">
    <text evidence="22">The sequence shown here is derived from an EMBL/GenBank/DDBJ whole genome shotgun (WGS) entry which is preliminary data.</text>
</comment>
<dbReference type="Pfam" id="PF00089">
    <property type="entry name" value="Trypsin"/>
    <property type="match status" value="1"/>
</dbReference>
<evidence type="ECO:0000256" key="15">
    <source>
        <dbReference type="ARBA" id="ARBA00042985"/>
    </source>
</evidence>
<dbReference type="PROSITE" id="PS50923">
    <property type="entry name" value="SUSHI"/>
    <property type="match status" value="2"/>
</dbReference>
<dbReference type="Gene3D" id="2.60.120.290">
    <property type="entry name" value="Spermadhesin, CUB domain"/>
    <property type="match status" value="1"/>
</dbReference>
<dbReference type="SMART" id="SM00020">
    <property type="entry name" value="Tryp_SPc"/>
    <property type="match status" value="1"/>
</dbReference>
<keyword evidence="8" id="KW-0677">Repeat</keyword>
<dbReference type="InterPro" id="IPR000859">
    <property type="entry name" value="CUB_dom"/>
</dbReference>
<evidence type="ECO:0000313" key="22">
    <source>
        <dbReference type="EMBL" id="NXH49996.1"/>
    </source>
</evidence>
<dbReference type="EMBL" id="VWZP01010156">
    <property type="protein sequence ID" value="NXH49996.1"/>
    <property type="molecule type" value="Genomic_DNA"/>
</dbReference>
<dbReference type="Pfam" id="PF00084">
    <property type="entry name" value="Sushi"/>
    <property type="match status" value="2"/>
</dbReference>
<evidence type="ECO:0000256" key="13">
    <source>
        <dbReference type="ARBA" id="ARBA00040464"/>
    </source>
</evidence>
<evidence type="ECO:0000256" key="17">
    <source>
        <dbReference type="PROSITE-ProRule" id="PRU00302"/>
    </source>
</evidence>
<dbReference type="Pfam" id="PF00008">
    <property type="entry name" value="EGF"/>
    <property type="match status" value="1"/>
</dbReference>
<dbReference type="SUPFAM" id="SSF50494">
    <property type="entry name" value="Trypsin-like serine proteases"/>
    <property type="match status" value="1"/>
</dbReference>
<dbReference type="InterPro" id="IPR035976">
    <property type="entry name" value="Sushi/SCR/CCP_sf"/>
</dbReference>
<dbReference type="SMART" id="SM00179">
    <property type="entry name" value="EGF_CA"/>
    <property type="match status" value="1"/>
</dbReference>
<dbReference type="PANTHER" id="PTHR24254">
    <property type="entry name" value="PROTHROMBIN"/>
    <property type="match status" value="1"/>
</dbReference>
<dbReference type="SMART" id="SM00181">
    <property type="entry name" value="EGF"/>
    <property type="match status" value="2"/>
</dbReference>
<accession>A0A7K9KJR6</accession>
<dbReference type="PROSITE" id="PS50240">
    <property type="entry name" value="TRYPSIN_DOM"/>
    <property type="match status" value="1"/>
</dbReference>
<comment type="function">
    <text evidence="12">May play a role in regeneration of skeletal muscle.</text>
</comment>
<sequence>EYTVINENCPGAEWNIMCRECCEYDQIECICPGQKQRVGYTIPCCRNEENECDSCLIHPGCTIFENCKSCRNGSWGGTLDDFYIKGIYCAECRAGWYGGDCMRCGQVLRASRGQILLEGYPLNARCEWTIHVQAGFNIELRFSMLSLEFDYMCQYDYVEIRDGDNLDSRIIKKFCGNERPPPIRSTGSSLHVLFQSDGSKNFDGFHAVFEEITACSSSPCLHDGTCILDKGSTYKCACLAGYTGHRCENFLEEKNCSDPGGPLNGYRRVVEDTGLLNGRYAKIGTVIAFFCNNSYVLSGNEQRTCQEDGEWSGKQPICIKACREPKISDLVRQKVLPMQVQSRETPLHQLYSSAFSKQKLQIYPTKKPALPFGDLPPGYQHLHTQLQYECVSPFYRRLGSSRRTCLKTGKWSGRAPVCIPICGKAENITLKKAVTSTRWPWQAAIYRTANGVKENSLRKGAWILICSGALVNERTVVVAAHCVTDLGKTIVLKTAELKVVLGKFYRDDDRDEKTIQNLRISAIIVHPNYDPILLDSDIAVIKLLDKARISSRVQPICLSSSHDLTSSTEDLKIMVTGWKVLADIKDPGYKNDTIRMGVVQMVDSLLCEQQYEDNGIQVSITDSMFCAKQDHTAFSNICPAETGGIAAITLPGKASPELRWHLMGLVSWGYDKTCSLELYSGYTKALPFKDWIEKNMK</sequence>
<protein>
    <recommendedName>
        <fullName evidence="13">Inactive serine protease PAMR1</fullName>
    </recommendedName>
    <alternativeName>
        <fullName evidence="15">Peptidase domain-containing protein associated with muscle regeneration 1</fullName>
    </alternativeName>
    <alternativeName>
        <fullName evidence="14">Regeneration-associated muscle protease homolog</fullName>
    </alternativeName>
</protein>
<keyword evidence="7" id="KW-0732">Signal</keyword>
<proteinExistence type="predicted"/>
<feature type="non-terminal residue" evidence="22">
    <location>
        <position position="697"/>
    </location>
</feature>
<dbReference type="InterPro" id="IPR043504">
    <property type="entry name" value="Peptidase_S1_PA_chymotrypsin"/>
</dbReference>
<dbReference type="CDD" id="cd00041">
    <property type="entry name" value="CUB"/>
    <property type="match status" value="1"/>
</dbReference>
<feature type="disulfide bond" evidence="17">
    <location>
        <begin position="291"/>
        <end position="318"/>
    </location>
</feature>
<dbReference type="InterPro" id="IPR051659">
    <property type="entry name" value="Serine_Protease_S1-Domain"/>
</dbReference>
<feature type="disulfide bond" evidence="16">
    <location>
        <begin position="238"/>
        <end position="247"/>
    </location>
</feature>
<dbReference type="AlphaFoldDB" id="A0A7K9KJR6"/>
<evidence type="ECO:0000259" key="18">
    <source>
        <dbReference type="PROSITE" id="PS01180"/>
    </source>
</evidence>
<feature type="domain" description="CUB" evidence="18">
    <location>
        <begin position="104"/>
        <end position="212"/>
    </location>
</feature>
<evidence type="ECO:0000256" key="2">
    <source>
        <dbReference type="ARBA" id="ARBA00004613"/>
    </source>
</evidence>
<gene>
    <name evidence="22" type="primary">Pamr1</name>
    <name evidence="22" type="ORF">DICEXI_R09767</name>
</gene>
<evidence type="ECO:0000256" key="4">
    <source>
        <dbReference type="ARBA" id="ARBA00022536"/>
    </source>
</evidence>
<evidence type="ECO:0000256" key="16">
    <source>
        <dbReference type="PROSITE-ProRule" id="PRU00076"/>
    </source>
</evidence>
<organism evidence="22 23">
    <name type="scientific">Dicaeum eximium</name>
    <dbReference type="NCBI Taxonomy" id="667154"/>
    <lineage>
        <taxon>Eukaryota</taxon>
        <taxon>Metazoa</taxon>
        <taxon>Chordata</taxon>
        <taxon>Craniata</taxon>
        <taxon>Vertebrata</taxon>
        <taxon>Euteleostomi</taxon>
        <taxon>Archelosauria</taxon>
        <taxon>Archosauria</taxon>
        <taxon>Dinosauria</taxon>
        <taxon>Saurischia</taxon>
        <taxon>Theropoda</taxon>
        <taxon>Coelurosauria</taxon>
        <taxon>Aves</taxon>
        <taxon>Neognathae</taxon>
        <taxon>Neoaves</taxon>
        <taxon>Telluraves</taxon>
        <taxon>Australaves</taxon>
        <taxon>Passeriformes</taxon>
        <taxon>Passeroidea</taxon>
        <taxon>Dicaeidae</taxon>
        <taxon>Dicaeum</taxon>
    </lineage>
</organism>
<dbReference type="GO" id="GO:0030133">
    <property type="term" value="C:transport vesicle"/>
    <property type="evidence" value="ECO:0007669"/>
    <property type="project" value="UniProtKB-SubCell"/>
</dbReference>
<dbReference type="CDD" id="cd00033">
    <property type="entry name" value="CCP"/>
    <property type="match status" value="2"/>
</dbReference>
<evidence type="ECO:0000256" key="10">
    <source>
        <dbReference type="ARBA" id="ARBA00023180"/>
    </source>
</evidence>
<dbReference type="GO" id="GO:0005509">
    <property type="term" value="F:calcium ion binding"/>
    <property type="evidence" value="ECO:0007669"/>
    <property type="project" value="InterPro"/>
</dbReference>
<dbReference type="SUPFAM" id="SSF57535">
    <property type="entry name" value="Complement control module/SCR domain"/>
    <property type="match status" value="1"/>
</dbReference>
<keyword evidence="6 17" id="KW-0768">Sushi</keyword>
<feature type="non-terminal residue" evidence="22">
    <location>
        <position position="1"/>
    </location>
</feature>
<dbReference type="Gene3D" id="2.40.10.10">
    <property type="entry name" value="Trypsin-like serine proteases"/>
    <property type="match status" value="2"/>
</dbReference>
<dbReference type="GO" id="GO:0004252">
    <property type="term" value="F:serine-type endopeptidase activity"/>
    <property type="evidence" value="ECO:0007669"/>
    <property type="project" value="InterPro"/>
</dbReference>
<dbReference type="InterPro" id="IPR035914">
    <property type="entry name" value="Sperma_CUB_dom_sf"/>
</dbReference>
<dbReference type="InterPro" id="IPR000436">
    <property type="entry name" value="Sushi_SCR_CCP_dom"/>
</dbReference>
<dbReference type="InterPro" id="IPR001254">
    <property type="entry name" value="Trypsin_dom"/>
</dbReference>
<evidence type="ECO:0000256" key="12">
    <source>
        <dbReference type="ARBA" id="ARBA00037622"/>
    </source>
</evidence>
<evidence type="ECO:0000256" key="7">
    <source>
        <dbReference type="ARBA" id="ARBA00022729"/>
    </source>
</evidence>
<dbReference type="SMART" id="SM00032">
    <property type="entry name" value="CCP"/>
    <property type="match status" value="2"/>
</dbReference>
<dbReference type="PROSITE" id="PS01186">
    <property type="entry name" value="EGF_2"/>
    <property type="match status" value="1"/>
</dbReference>
<keyword evidence="3" id="KW-0964">Secreted</keyword>
<dbReference type="FunFam" id="2.40.10.10:FF:000068">
    <property type="entry name" value="transmembrane protease serine 2"/>
    <property type="match status" value="1"/>
</dbReference>
<keyword evidence="22" id="KW-0645">Protease</keyword>
<dbReference type="FunFam" id="2.10.70.10:FF:000029">
    <property type="entry name" value="Inactive serine protease PAMR1 isoform X1"/>
    <property type="match status" value="1"/>
</dbReference>
<feature type="domain" description="Peptidase S1" evidence="20">
    <location>
        <begin position="421"/>
        <end position="697"/>
    </location>
</feature>
<dbReference type="GO" id="GO:0005576">
    <property type="term" value="C:extracellular region"/>
    <property type="evidence" value="ECO:0007669"/>
    <property type="project" value="UniProtKB-SubCell"/>
</dbReference>
<dbReference type="PROSITE" id="PS50026">
    <property type="entry name" value="EGF_3"/>
    <property type="match status" value="1"/>
</dbReference>
<keyword evidence="5" id="KW-0721">Serine protease homolog</keyword>